<protein>
    <submittedName>
        <fullName evidence="1">Transposase</fullName>
    </submittedName>
</protein>
<keyword evidence="2" id="KW-1185">Reference proteome</keyword>
<name>A0A3P7P650_9FIRM</name>
<evidence type="ECO:0000313" key="2">
    <source>
        <dbReference type="Proteomes" id="UP000279029"/>
    </source>
</evidence>
<dbReference type="EMBL" id="LR130778">
    <property type="protein sequence ID" value="VDN49020.1"/>
    <property type="molecule type" value="Genomic_DNA"/>
</dbReference>
<organism evidence="1 2">
    <name type="scientific">Petrocella atlantisensis</name>
    <dbReference type="NCBI Taxonomy" id="2173034"/>
    <lineage>
        <taxon>Bacteria</taxon>
        <taxon>Bacillati</taxon>
        <taxon>Bacillota</taxon>
        <taxon>Clostridia</taxon>
        <taxon>Lachnospirales</taxon>
        <taxon>Vallitaleaceae</taxon>
        <taxon>Petrocella</taxon>
    </lineage>
</organism>
<gene>
    <name evidence="1" type="ORF">PATL70BA_3101</name>
</gene>
<accession>A0A3P7P650</accession>
<evidence type="ECO:0000313" key="1">
    <source>
        <dbReference type="EMBL" id="VDN49020.1"/>
    </source>
</evidence>
<dbReference type="KEGG" id="cbar:PATL70BA_3101"/>
<reference evidence="1 2" key="1">
    <citation type="submission" date="2018-09" db="EMBL/GenBank/DDBJ databases">
        <authorList>
            <person name="Postec A."/>
        </authorList>
    </citation>
    <scope>NUCLEOTIDE SEQUENCE [LARGE SCALE GENOMIC DNA]</scope>
    <source>
        <strain evidence="1">70B-A</strain>
    </source>
</reference>
<proteinExistence type="predicted"/>
<sequence>MHQKACYQLLKEAPTPDAIASMHMTHLSALLLKASHGHFKKEHAKALRVLARESVGSSDRSLSIQITHAIEQIELLDSQLKLLNRKCNQLCFHLIHLS</sequence>
<dbReference type="AlphaFoldDB" id="A0A3P7P650"/>
<dbReference type="Proteomes" id="UP000279029">
    <property type="component" value="Chromosome"/>
</dbReference>